<gene>
    <name evidence="5" type="ORF">EDC23_1818</name>
</gene>
<dbReference type="PANTHER" id="PTHR43213:SF5">
    <property type="entry name" value="BIFUNCTIONAL DTTP_UTP PYROPHOSPHATASE_METHYLTRANSFERASE PROTEIN-RELATED"/>
    <property type="match status" value="1"/>
</dbReference>
<feature type="site" description="Important for substrate specificity" evidence="4">
    <location>
        <position position="14"/>
    </location>
</feature>
<dbReference type="InterPro" id="IPR029001">
    <property type="entry name" value="ITPase-like_fam"/>
</dbReference>
<keyword evidence="2 4" id="KW-0378">Hydrolase</keyword>
<feature type="active site" description="Proton acceptor" evidence="4">
    <location>
        <position position="74"/>
    </location>
</feature>
<evidence type="ECO:0000256" key="2">
    <source>
        <dbReference type="ARBA" id="ARBA00022801"/>
    </source>
</evidence>
<evidence type="ECO:0000256" key="4">
    <source>
        <dbReference type="HAMAP-Rule" id="MF_00528"/>
    </source>
</evidence>
<dbReference type="GO" id="GO:0009117">
    <property type="term" value="P:nucleotide metabolic process"/>
    <property type="evidence" value="ECO:0007669"/>
    <property type="project" value="UniProtKB-KW"/>
</dbReference>
<feature type="site" description="Important for substrate specificity" evidence="4">
    <location>
        <position position="75"/>
    </location>
</feature>
<dbReference type="HAMAP" id="MF_00528">
    <property type="entry name" value="Maf"/>
    <property type="match status" value="1"/>
</dbReference>
<evidence type="ECO:0000256" key="3">
    <source>
        <dbReference type="ARBA" id="ARBA00023080"/>
    </source>
</evidence>
<comment type="catalytic activity">
    <reaction evidence="4">
        <text>dTTP + H2O = dTMP + diphosphate + H(+)</text>
        <dbReference type="Rhea" id="RHEA:28534"/>
        <dbReference type="ChEBI" id="CHEBI:15377"/>
        <dbReference type="ChEBI" id="CHEBI:15378"/>
        <dbReference type="ChEBI" id="CHEBI:33019"/>
        <dbReference type="ChEBI" id="CHEBI:37568"/>
        <dbReference type="ChEBI" id="CHEBI:63528"/>
        <dbReference type="EC" id="3.6.1.9"/>
    </reaction>
</comment>
<comment type="subcellular location">
    <subcellularLocation>
        <location evidence="4">Cytoplasm</location>
    </subcellularLocation>
</comment>
<comment type="cofactor">
    <cofactor evidence="1 4">
        <name>a divalent metal cation</name>
        <dbReference type="ChEBI" id="CHEBI:60240"/>
    </cofactor>
</comment>
<dbReference type="OrthoDB" id="9807767at2"/>
<comment type="caution">
    <text evidence="4">Lacks conserved residue(s) required for the propagation of feature annotation.</text>
</comment>
<feature type="site" description="Important for substrate specificity" evidence="4">
    <location>
        <position position="156"/>
    </location>
</feature>
<comment type="similarity">
    <text evidence="4">Belongs to the Maf family. YhdE subfamily.</text>
</comment>
<name>A0A4R8IK05_9GAMM</name>
<dbReference type="Pfam" id="PF02545">
    <property type="entry name" value="Maf"/>
    <property type="match status" value="1"/>
</dbReference>
<dbReference type="GO" id="GO:0005737">
    <property type="term" value="C:cytoplasm"/>
    <property type="evidence" value="ECO:0007669"/>
    <property type="project" value="UniProtKB-SubCell"/>
</dbReference>
<evidence type="ECO:0000313" key="5">
    <source>
        <dbReference type="EMBL" id="TDY01072.1"/>
    </source>
</evidence>
<dbReference type="GO" id="GO:0036221">
    <property type="term" value="F:UTP diphosphatase activity"/>
    <property type="evidence" value="ECO:0007669"/>
    <property type="project" value="RHEA"/>
</dbReference>
<evidence type="ECO:0000313" key="6">
    <source>
        <dbReference type="Proteomes" id="UP000294914"/>
    </source>
</evidence>
<reference evidence="5 6" key="1">
    <citation type="submission" date="2019-03" db="EMBL/GenBank/DDBJ databases">
        <title>Genomic Encyclopedia of Type Strains, Phase IV (KMG-IV): sequencing the most valuable type-strain genomes for metagenomic binning, comparative biology and taxonomic classification.</title>
        <authorList>
            <person name="Goeker M."/>
        </authorList>
    </citation>
    <scope>NUCLEOTIDE SEQUENCE [LARGE SCALE GENOMIC DNA]</scope>
    <source>
        <strain evidence="5 6">DSM 16326</strain>
    </source>
</reference>
<dbReference type="PANTHER" id="PTHR43213">
    <property type="entry name" value="BIFUNCTIONAL DTTP/UTP PYROPHOSPHATASE/METHYLTRANSFERASE PROTEIN-RELATED"/>
    <property type="match status" value="1"/>
</dbReference>
<dbReference type="PIRSF" id="PIRSF006305">
    <property type="entry name" value="Maf"/>
    <property type="match status" value="1"/>
</dbReference>
<keyword evidence="6" id="KW-1185">Reference proteome</keyword>
<organism evidence="5 6">
    <name type="scientific">Thiohalophilus thiocyanatoxydans</name>
    <dbReference type="NCBI Taxonomy" id="381308"/>
    <lineage>
        <taxon>Bacteria</taxon>
        <taxon>Pseudomonadati</taxon>
        <taxon>Pseudomonadota</taxon>
        <taxon>Gammaproteobacteria</taxon>
        <taxon>Thiohalomonadales</taxon>
        <taxon>Thiohalophilaceae</taxon>
        <taxon>Thiohalophilus</taxon>
    </lineage>
</organism>
<dbReference type="Gene3D" id="3.90.950.10">
    <property type="match status" value="1"/>
</dbReference>
<dbReference type="NCBIfam" id="TIGR00172">
    <property type="entry name" value="maf"/>
    <property type="match status" value="1"/>
</dbReference>
<dbReference type="EC" id="3.6.1.9" evidence="4"/>
<dbReference type="AlphaFoldDB" id="A0A4R8IK05"/>
<accession>A0A4R8IK05</accession>
<dbReference type="SUPFAM" id="SSF52972">
    <property type="entry name" value="ITPase-like"/>
    <property type="match status" value="1"/>
</dbReference>
<keyword evidence="3 4" id="KW-0546">Nucleotide metabolism</keyword>
<protein>
    <recommendedName>
        <fullName evidence="4">dTTP/UTP pyrophosphatase</fullName>
        <shortName evidence="4">dTTPase/UTPase</shortName>
        <ecNumber evidence="4">3.6.1.9</ecNumber>
    </recommendedName>
    <alternativeName>
        <fullName evidence="4">Nucleoside triphosphate pyrophosphatase</fullName>
    </alternativeName>
    <alternativeName>
        <fullName evidence="4">Nucleotide pyrophosphatase</fullName>
        <shortName evidence="4">Nucleotide PPase</shortName>
    </alternativeName>
</protein>
<dbReference type="RefSeq" id="WP_134083706.1">
    <property type="nucleotide sequence ID" value="NZ_SOQX01000004.1"/>
</dbReference>
<dbReference type="EMBL" id="SOQX01000004">
    <property type="protein sequence ID" value="TDY01072.1"/>
    <property type="molecule type" value="Genomic_DNA"/>
</dbReference>
<comment type="function">
    <text evidence="4">Nucleoside triphosphate pyrophosphatase that hydrolyzes dTTP and UTP. May have a dual role in cell division arrest and in preventing the incorporation of modified nucleotides into cellular nucleic acids.</text>
</comment>
<evidence type="ECO:0000256" key="1">
    <source>
        <dbReference type="ARBA" id="ARBA00001968"/>
    </source>
</evidence>
<dbReference type="InterPro" id="IPR003697">
    <property type="entry name" value="Maf-like"/>
</dbReference>
<dbReference type="GO" id="GO:0036218">
    <property type="term" value="F:dTTP diphosphatase activity"/>
    <property type="evidence" value="ECO:0007669"/>
    <property type="project" value="RHEA"/>
</dbReference>
<comment type="caution">
    <text evidence="5">The sequence shown here is derived from an EMBL/GenBank/DDBJ whole genome shotgun (WGS) entry which is preliminary data.</text>
</comment>
<proteinExistence type="inferred from homology"/>
<sequence>MGEFELYLASASPRRRELLAQIGMRYQLLNVSISEIRLDDETAENYVRRVARDKARAGRQLLARDDSRPVLGADTVVMVDDSVLGKPRDRAEALSMLQQLSGREHQVLSSVALIDSEERLALNRTQVSFRKLGRVECERYWDTGECRDKAGAYAIQGYAAAFVRELRGSYSGVMGLPLYETAQLLQQAGIGLFGNRNEWSQDE</sequence>
<comment type="catalytic activity">
    <reaction evidence="4">
        <text>UTP + H2O = UMP + diphosphate + H(+)</text>
        <dbReference type="Rhea" id="RHEA:29395"/>
        <dbReference type="ChEBI" id="CHEBI:15377"/>
        <dbReference type="ChEBI" id="CHEBI:15378"/>
        <dbReference type="ChEBI" id="CHEBI:33019"/>
        <dbReference type="ChEBI" id="CHEBI:46398"/>
        <dbReference type="ChEBI" id="CHEBI:57865"/>
        <dbReference type="EC" id="3.6.1.9"/>
    </reaction>
</comment>
<dbReference type="CDD" id="cd00555">
    <property type="entry name" value="Maf"/>
    <property type="match status" value="1"/>
</dbReference>
<keyword evidence="4" id="KW-0963">Cytoplasm</keyword>
<dbReference type="Proteomes" id="UP000294914">
    <property type="component" value="Unassembled WGS sequence"/>
</dbReference>